<dbReference type="SMART" id="SM00382">
    <property type="entry name" value="AAA"/>
    <property type="match status" value="1"/>
</dbReference>
<dbReference type="FunFam" id="3.40.50.300:FF:000004">
    <property type="entry name" value="ATP synthase subunit beta"/>
    <property type="match status" value="1"/>
</dbReference>
<evidence type="ECO:0000256" key="4">
    <source>
        <dbReference type="ARBA" id="ARBA00022741"/>
    </source>
</evidence>
<dbReference type="GO" id="GO:0045259">
    <property type="term" value="C:proton-transporting ATP synthase complex"/>
    <property type="evidence" value="ECO:0007669"/>
    <property type="project" value="UniProtKB-KW"/>
</dbReference>
<evidence type="ECO:0000256" key="2">
    <source>
        <dbReference type="ARBA" id="ARBA00008936"/>
    </source>
</evidence>
<dbReference type="EC" id="7.1.2.2" evidence="12"/>
<dbReference type="CDD" id="cd18115">
    <property type="entry name" value="ATP-synt_F1_beta_N"/>
    <property type="match status" value="1"/>
</dbReference>
<evidence type="ECO:0000256" key="3">
    <source>
        <dbReference type="ARBA" id="ARBA00022448"/>
    </source>
</evidence>
<evidence type="ECO:0000256" key="9">
    <source>
        <dbReference type="ARBA" id="ARBA00023136"/>
    </source>
</evidence>
<gene>
    <name evidence="12" type="primary">atpD</name>
    <name evidence="14" type="ORF">B1400_0980</name>
</gene>
<evidence type="ECO:0000256" key="5">
    <source>
        <dbReference type="ARBA" id="ARBA00022781"/>
    </source>
</evidence>
<dbReference type="SUPFAM" id="SSF50615">
    <property type="entry name" value="N-terminal domain of alpha and beta subunits of F1 ATP synthase"/>
    <property type="match status" value="1"/>
</dbReference>
<keyword evidence="5 12" id="KW-0375">Hydrogen ion transport</keyword>
<keyword evidence="15" id="KW-1185">Reference proteome</keyword>
<dbReference type="SUPFAM" id="SSF52540">
    <property type="entry name" value="P-loop containing nucleoside triphosphate hydrolases"/>
    <property type="match status" value="1"/>
</dbReference>
<dbReference type="EMBL" id="MVOG01000016">
    <property type="protein sequence ID" value="PAU69301.1"/>
    <property type="molecule type" value="Genomic_DNA"/>
</dbReference>
<evidence type="ECO:0000256" key="1">
    <source>
        <dbReference type="ARBA" id="ARBA00004170"/>
    </source>
</evidence>
<evidence type="ECO:0000313" key="15">
    <source>
        <dbReference type="Proteomes" id="UP000217986"/>
    </source>
</evidence>
<keyword evidence="6 12" id="KW-0067">ATP-binding</keyword>
<keyword evidence="11 12" id="KW-0066">ATP synthesis</keyword>
<dbReference type="AlphaFoldDB" id="A0A2A2EJS1"/>
<dbReference type="PANTHER" id="PTHR15184:SF71">
    <property type="entry name" value="ATP SYNTHASE SUBUNIT BETA, MITOCHONDRIAL"/>
    <property type="match status" value="1"/>
</dbReference>
<organism evidence="14 15">
    <name type="scientific">Bifidobacterium italicum</name>
    <dbReference type="NCBI Taxonomy" id="1960968"/>
    <lineage>
        <taxon>Bacteria</taxon>
        <taxon>Bacillati</taxon>
        <taxon>Actinomycetota</taxon>
        <taxon>Actinomycetes</taxon>
        <taxon>Bifidobacteriales</taxon>
        <taxon>Bifidobacteriaceae</taxon>
        <taxon>Bifidobacterium</taxon>
    </lineage>
</organism>
<evidence type="ECO:0000259" key="13">
    <source>
        <dbReference type="SMART" id="SM00382"/>
    </source>
</evidence>
<feature type="binding site" evidence="12">
    <location>
        <begin position="178"/>
        <end position="185"/>
    </location>
    <ligand>
        <name>ATP</name>
        <dbReference type="ChEBI" id="CHEBI:30616"/>
    </ligand>
</feature>
<keyword evidence="7 12" id="KW-1278">Translocase</keyword>
<dbReference type="CDD" id="cd01133">
    <property type="entry name" value="F1-ATPase_beta_CD"/>
    <property type="match status" value="1"/>
</dbReference>
<evidence type="ECO:0000256" key="10">
    <source>
        <dbReference type="ARBA" id="ARBA00023196"/>
    </source>
</evidence>
<dbReference type="InterPro" id="IPR055190">
    <property type="entry name" value="ATP-synt_VA_C"/>
</dbReference>
<dbReference type="InterPro" id="IPR005722">
    <property type="entry name" value="ATP_synth_F1_bsu"/>
</dbReference>
<dbReference type="GO" id="GO:0005886">
    <property type="term" value="C:plasma membrane"/>
    <property type="evidence" value="ECO:0007669"/>
    <property type="project" value="UniProtKB-SubCell"/>
</dbReference>
<keyword evidence="9 12" id="KW-0472">Membrane</keyword>
<keyword evidence="10 12" id="KW-0139">CF(1)</keyword>
<evidence type="ECO:0000256" key="12">
    <source>
        <dbReference type="HAMAP-Rule" id="MF_01347"/>
    </source>
</evidence>
<comment type="catalytic activity">
    <reaction evidence="12">
        <text>ATP + H2O + 4 H(+)(in) = ADP + phosphate + 5 H(+)(out)</text>
        <dbReference type="Rhea" id="RHEA:57720"/>
        <dbReference type="ChEBI" id="CHEBI:15377"/>
        <dbReference type="ChEBI" id="CHEBI:15378"/>
        <dbReference type="ChEBI" id="CHEBI:30616"/>
        <dbReference type="ChEBI" id="CHEBI:43474"/>
        <dbReference type="ChEBI" id="CHEBI:456216"/>
        <dbReference type="EC" id="7.1.2.2"/>
    </reaction>
</comment>
<dbReference type="Pfam" id="PF00006">
    <property type="entry name" value="ATP-synt_ab"/>
    <property type="match status" value="1"/>
</dbReference>
<dbReference type="InterPro" id="IPR004100">
    <property type="entry name" value="ATPase_F1/V1/A1_a/bsu_N"/>
</dbReference>
<dbReference type="Gene3D" id="3.40.50.300">
    <property type="entry name" value="P-loop containing nucleotide triphosphate hydrolases"/>
    <property type="match status" value="1"/>
</dbReference>
<evidence type="ECO:0000313" key="14">
    <source>
        <dbReference type="EMBL" id="PAU69301.1"/>
    </source>
</evidence>
<accession>A0A2A2EJS1</accession>
<dbReference type="CDD" id="cd18110">
    <property type="entry name" value="ATP-synt_F1_beta_C"/>
    <property type="match status" value="1"/>
</dbReference>
<dbReference type="Gene3D" id="1.10.1140.10">
    <property type="entry name" value="Bovine Mitochondrial F1-atpase, Atp Synthase Beta Chain, Chain D, domain 3"/>
    <property type="match status" value="1"/>
</dbReference>
<dbReference type="Gene3D" id="2.40.10.170">
    <property type="match status" value="1"/>
</dbReference>
<comment type="caution">
    <text evidence="14">The sequence shown here is derived from an EMBL/GenBank/DDBJ whole genome shotgun (WGS) entry which is preliminary data.</text>
</comment>
<dbReference type="FunFam" id="1.10.1140.10:FF:000005">
    <property type="entry name" value="ATP synthase subunit beta"/>
    <property type="match status" value="1"/>
</dbReference>
<dbReference type="SUPFAM" id="SSF47917">
    <property type="entry name" value="C-terminal domain of alpha and beta subunits of F1 ATP synthase"/>
    <property type="match status" value="1"/>
</dbReference>
<evidence type="ECO:0000256" key="11">
    <source>
        <dbReference type="ARBA" id="ARBA00023310"/>
    </source>
</evidence>
<reference evidence="14 15" key="1">
    <citation type="journal article" date="2017" name="ISME J.">
        <title>Unveiling bifidobacterial biogeography across the mammalian branch of the tree of life.</title>
        <authorList>
            <person name="Milani C."/>
            <person name="Mangifesta M."/>
            <person name="Mancabelli L."/>
            <person name="Lugli G.A."/>
            <person name="James K."/>
            <person name="Duranti S."/>
            <person name="Turroni F."/>
            <person name="Ferrario C."/>
            <person name="Ossiprandi M.C."/>
            <person name="van Sinderen D."/>
            <person name="Ventura M."/>
        </authorList>
    </citation>
    <scope>NUCLEOTIDE SEQUENCE [LARGE SCALE GENOMIC DNA]</scope>
    <source>
        <strain evidence="14 15">70</strain>
    </source>
</reference>
<dbReference type="NCBIfam" id="TIGR01039">
    <property type="entry name" value="atpD"/>
    <property type="match status" value="1"/>
</dbReference>
<dbReference type="GO" id="GO:0046933">
    <property type="term" value="F:proton-transporting ATP synthase activity, rotational mechanism"/>
    <property type="evidence" value="ECO:0007669"/>
    <property type="project" value="UniProtKB-UniRule"/>
</dbReference>
<keyword evidence="4 12" id="KW-0547">Nucleotide-binding</keyword>
<dbReference type="Pfam" id="PF22919">
    <property type="entry name" value="ATP-synt_VA_C"/>
    <property type="match status" value="1"/>
</dbReference>
<comment type="subcellular location">
    <subcellularLocation>
        <location evidence="12">Cell membrane</location>
        <topology evidence="12">Peripheral membrane protein</topology>
    </subcellularLocation>
    <subcellularLocation>
        <location evidence="1">Membrane</location>
        <topology evidence="1">Peripheral membrane protein</topology>
    </subcellularLocation>
</comment>
<comment type="function">
    <text evidence="12">Produces ATP from ADP in the presence of a proton gradient across the membrane. The catalytic sites are hosted primarily by the beta subunits.</text>
</comment>
<dbReference type="HAMAP" id="MF_01347">
    <property type="entry name" value="ATP_synth_beta_bact"/>
    <property type="match status" value="1"/>
</dbReference>
<evidence type="ECO:0000256" key="6">
    <source>
        <dbReference type="ARBA" id="ARBA00022840"/>
    </source>
</evidence>
<dbReference type="InterPro" id="IPR036121">
    <property type="entry name" value="ATPase_F1/V1/A1_a/bsu_N_sf"/>
</dbReference>
<comment type="similarity">
    <text evidence="2 12">Belongs to the ATPase alpha/beta chains family.</text>
</comment>
<keyword evidence="12" id="KW-1003">Cell membrane</keyword>
<dbReference type="InterPro" id="IPR050053">
    <property type="entry name" value="ATPase_alpha/beta_chains"/>
</dbReference>
<protein>
    <recommendedName>
        <fullName evidence="12">ATP synthase subunit beta</fullName>
        <ecNumber evidence="12">7.1.2.2</ecNumber>
    </recommendedName>
    <alternativeName>
        <fullName evidence="12">ATP synthase F1 sector subunit beta</fullName>
    </alternativeName>
    <alternativeName>
        <fullName evidence="12">F-ATPase subunit beta</fullName>
    </alternativeName>
</protein>
<feature type="domain" description="AAA+ ATPase" evidence="13">
    <location>
        <begin position="170"/>
        <end position="374"/>
    </location>
</feature>
<dbReference type="InterPro" id="IPR024034">
    <property type="entry name" value="ATPase_F1/V1_b/a_C"/>
</dbReference>
<evidence type="ECO:0000256" key="7">
    <source>
        <dbReference type="ARBA" id="ARBA00022967"/>
    </source>
</evidence>
<dbReference type="RefSeq" id="WP_095613341.1">
    <property type="nucleotide sequence ID" value="NZ_MVOG01000016.1"/>
</dbReference>
<name>A0A2A2EJS1_9BIFI</name>
<dbReference type="OrthoDB" id="9801639at2"/>
<dbReference type="InterPro" id="IPR027417">
    <property type="entry name" value="P-loop_NTPase"/>
</dbReference>
<dbReference type="InterPro" id="IPR003593">
    <property type="entry name" value="AAA+_ATPase"/>
</dbReference>
<dbReference type="GO" id="GO:0005524">
    <property type="term" value="F:ATP binding"/>
    <property type="evidence" value="ECO:0007669"/>
    <property type="project" value="UniProtKB-UniRule"/>
</dbReference>
<dbReference type="Pfam" id="PF02874">
    <property type="entry name" value="ATP-synt_ab_N"/>
    <property type="match status" value="1"/>
</dbReference>
<proteinExistence type="inferred from homology"/>
<keyword evidence="8 12" id="KW-0406">Ion transport</keyword>
<dbReference type="InterPro" id="IPR000194">
    <property type="entry name" value="ATPase_F1/V1/A1_a/bsu_nucl-bd"/>
</dbReference>
<dbReference type="PANTHER" id="PTHR15184">
    <property type="entry name" value="ATP SYNTHASE"/>
    <property type="match status" value="1"/>
</dbReference>
<dbReference type="Proteomes" id="UP000217986">
    <property type="component" value="Unassembled WGS sequence"/>
</dbReference>
<keyword evidence="3 12" id="KW-0813">Transport</keyword>
<evidence type="ECO:0000256" key="8">
    <source>
        <dbReference type="ARBA" id="ARBA00023065"/>
    </source>
</evidence>
<sequence>MAEKQTTAAADTVAEPIVGHVTRIQGSVIDVEFPVGHMPDIYNALKVEIKQMGQQEEGEVKDVVITLEVEQHLGDSTARCVALKSTDGLVRGAEVRDTGGPIEVPVGDVTKGHVFDVAGNILNKKPGEKIVIKERWPIHRNPPAFDQLESKTQMFETGIKVIDLLTPYVQGGKIGLFGGAGVGKTVLIQEMIQRVAQNHGGVSVFAGVGERTREGNDLIGEMDEAGVLEKTALVFGQMDEQPGTRLRVPLTALTMAEYFRDVENQDVLLFIDNIFRFTQAGSEVSTLLGRMPSAVGYQPNLADEMGSLQERITSTRGHSITSLQAIYVPADDYTDPAPATTFAHLDATTELSRDIASKGIYPAVDPLSSTSRILDPRYVGQAHYDCANRVKAILQRNKELQDIIALIGIDELGEEDKMIVNRARKIEQFLGQNFYVAEKFTGVPGSYVPAEETIEAFTRICDGVYDNVPEQAFSGIGGIDDLEKKWHKMQKEYGE</sequence>